<proteinExistence type="inferred from homology"/>
<accession>A0A1V6RRT2</accession>
<reference evidence="6" key="1">
    <citation type="journal article" date="2017" name="Nat. Microbiol.">
        <title>Global analysis of biosynthetic gene clusters reveals vast potential of secondary metabolite production in Penicillium species.</title>
        <authorList>
            <person name="Nielsen J.C."/>
            <person name="Grijseels S."/>
            <person name="Prigent S."/>
            <person name="Ji B."/>
            <person name="Dainat J."/>
            <person name="Nielsen K.F."/>
            <person name="Frisvad J.C."/>
            <person name="Workman M."/>
            <person name="Nielsen J."/>
        </authorList>
    </citation>
    <scope>NUCLEOTIDE SEQUENCE [LARGE SCALE GENOMIC DNA]</scope>
    <source>
        <strain evidence="6">IBT 29486</strain>
    </source>
</reference>
<dbReference type="STRING" id="29845.A0A1V6RRT2"/>
<feature type="domain" description="AMP-dependent synthetase/ligase" evidence="3">
    <location>
        <begin position="6"/>
        <end position="156"/>
    </location>
</feature>
<evidence type="ECO:0000313" key="5">
    <source>
        <dbReference type="EMBL" id="OQE04487.1"/>
    </source>
</evidence>
<gene>
    <name evidence="5" type="ORF">PENVUL_c032G06528</name>
</gene>
<dbReference type="InterPro" id="IPR045851">
    <property type="entry name" value="AMP-bd_C_sf"/>
</dbReference>
<name>A0A1V6RRT2_9EURO</name>
<evidence type="ECO:0008006" key="7">
    <source>
        <dbReference type="Google" id="ProtNLM"/>
    </source>
</evidence>
<organism evidence="5 6">
    <name type="scientific">Penicillium vulpinum</name>
    <dbReference type="NCBI Taxonomy" id="29845"/>
    <lineage>
        <taxon>Eukaryota</taxon>
        <taxon>Fungi</taxon>
        <taxon>Dikarya</taxon>
        <taxon>Ascomycota</taxon>
        <taxon>Pezizomycotina</taxon>
        <taxon>Eurotiomycetes</taxon>
        <taxon>Eurotiomycetidae</taxon>
        <taxon>Eurotiales</taxon>
        <taxon>Aspergillaceae</taxon>
        <taxon>Penicillium</taxon>
    </lineage>
</organism>
<dbReference type="Pfam" id="PF00501">
    <property type="entry name" value="AMP-binding"/>
    <property type="match status" value="1"/>
</dbReference>
<dbReference type="InterPro" id="IPR042099">
    <property type="entry name" value="ANL_N_sf"/>
</dbReference>
<evidence type="ECO:0000313" key="6">
    <source>
        <dbReference type="Proteomes" id="UP000191518"/>
    </source>
</evidence>
<dbReference type="SUPFAM" id="SSF56801">
    <property type="entry name" value="Acetyl-CoA synthetase-like"/>
    <property type="match status" value="1"/>
</dbReference>
<dbReference type="Gene3D" id="3.30.300.30">
    <property type="match status" value="1"/>
</dbReference>
<protein>
    <recommendedName>
        <fullName evidence="7">AMP-dependent synthetase/ligase domain-containing protein</fullName>
    </recommendedName>
</protein>
<evidence type="ECO:0000259" key="4">
    <source>
        <dbReference type="Pfam" id="PF13193"/>
    </source>
</evidence>
<comment type="similarity">
    <text evidence="1">Belongs to the ATP-dependent AMP-binding enzyme family.</text>
</comment>
<dbReference type="EMBL" id="MDYP01000032">
    <property type="protein sequence ID" value="OQE04487.1"/>
    <property type="molecule type" value="Genomic_DNA"/>
</dbReference>
<keyword evidence="6" id="KW-1185">Reference proteome</keyword>
<evidence type="ECO:0000259" key="3">
    <source>
        <dbReference type="Pfam" id="PF00501"/>
    </source>
</evidence>
<dbReference type="GO" id="GO:0019748">
    <property type="term" value="P:secondary metabolic process"/>
    <property type="evidence" value="ECO:0007669"/>
    <property type="project" value="TreeGrafter"/>
</dbReference>
<dbReference type="GO" id="GO:0016405">
    <property type="term" value="F:CoA-ligase activity"/>
    <property type="evidence" value="ECO:0007669"/>
    <property type="project" value="TreeGrafter"/>
</dbReference>
<evidence type="ECO:0000256" key="1">
    <source>
        <dbReference type="ARBA" id="ARBA00006432"/>
    </source>
</evidence>
<sequence>MIGALGAVLFPAYMGSYVAAMRNFTLPSYIKACAKVKATTLKVVPSVAVAFAQHPLVKELDLSSIKYILSAGATLQPEVVRKMQELLKGVCFVQTYGMSETIICKLPHNKSIEKVGSVSRLLSGVKIRIVDEKLQDVEPGTPGEVLTKAPTVFMGYRNNTEATNESFHNDWLRTGDVLSMDADGFLWFHERQKELIKVQDNQVAPSELEGIFSAHPKVLEAAVCGYFDESRQTDWPIGYVTLIASVPENERQALLDEIHAWFEGQVATYKKLRGGLHHIDELPRNPTGKLMRGQLPIKLVAKRENKM</sequence>
<dbReference type="InterPro" id="IPR025110">
    <property type="entry name" value="AMP-bd_C"/>
</dbReference>
<dbReference type="PANTHER" id="PTHR24096">
    <property type="entry name" value="LONG-CHAIN-FATTY-ACID--COA LIGASE"/>
    <property type="match status" value="1"/>
</dbReference>
<comment type="caution">
    <text evidence="5">The sequence shown here is derived from an EMBL/GenBank/DDBJ whole genome shotgun (WGS) entry which is preliminary data.</text>
</comment>
<dbReference type="PANTHER" id="PTHR24096:SF149">
    <property type="entry name" value="AMP-BINDING DOMAIN-CONTAINING PROTEIN-RELATED"/>
    <property type="match status" value="1"/>
</dbReference>
<feature type="domain" description="AMP-binding enzyme C-terminal" evidence="4">
    <location>
        <begin position="207"/>
        <end position="289"/>
    </location>
</feature>
<dbReference type="Gene3D" id="3.40.50.12780">
    <property type="entry name" value="N-terminal domain of ligase-like"/>
    <property type="match status" value="1"/>
</dbReference>
<dbReference type="AlphaFoldDB" id="A0A1V6RRT2"/>
<dbReference type="Pfam" id="PF13193">
    <property type="entry name" value="AMP-binding_C"/>
    <property type="match status" value="1"/>
</dbReference>
<keyword evidence="2" id="KW-0436">Ligase</keyword>
<dbReference type="Proteomes" id="UP000191518">
    <property type="component" value="Unassembled WGS sequence"/>
</dbReference>
<evidence type="ECO:0000256" key="2">
    <source>
        <dbReference type="ARBA" id="ARBA00022598"/>
    </source>
</evidence>
<dbReference type="InterPro" id="IPR000873">
    <property type="entry name" value="AMP-dep_synth/lig_dom"/>
</dbReference>